<name>A0A1C4EPT6_9BACT</name>
<gene>
    <name evidence="3" type="ORF">GA0116948_10993</name>
</gene>
<dbReference type="InterPro" id="IPR006860">
    <property type="entry name" value="FecR"/>
</dbReference>
<sequence length="384" mass="42125">MTQEAAEILLQRYREGICTPEETAWVENWFQSLQEQSTWQVPPAEAVMIRERMLAAIRESMEEATTPVYRLPPQRRFPWWAAAAVLLLMGASAWWMYHQTHITPVVAQAHTDLAPGHAGALLTLANGQQVLLDSVGNGPVASQHGVQVVQQHGQLAYTGVPQEMAYNTLSTPAGKTYRIVLPDGTQVWLNAASSITYPVAFTGKDRQVSMTGEAYFEVAHRPQQPFRIKCGHALIEDIGTAFNVNAYTDEAALTTTLVEGAVKIALQPGTAAVARPASTVLKPGEQAALQASGEITVASEVDLRAVTAWKDGNFRFNNADIHTIMRQVARWYNVQVIYEGDIEATFSGGISRDVNASELLHILESTDKVRFEISSKTITVKAVK</sequence>
<dbReference type="RefSeq" id="WP_089713077.1">
    <property type="nucleotide sequence ID" value="NZ_FMAR01000009.1"/>
</dbReference>
<evidence type="ECO:0000313" key="4">
    <source>
        <dbReference type="Proteomes" id="UP000242818"/>
    </source>
</evidence>
<dbReference type="AlphaFoldDB" id="A0A1C4EPT6"/>
<dbReference type="PIRSF" id="PIRSF018266">
    <property type="entry name" value="FecR"/>
    <property type="match status" value="1"/>
</dbReference>
<organism evidence="3 4">
    <name type="scientific">Chitinophaga costaii</name>
    <dbReference type="NCBI Taxonomy" id="1335309"/>
    <lineage>
        <taxon>Bacteria</taxon>
        <taxon>Pseudomonadati</taxon>
        <taxon>Bacteroidota</taxon>
        <taxon>Chitinophagia</taxon>
        <taxon>Chitinophagales</taxon>
        <taxon>Chitinophagaceae</taxon>
        <taxon>Chitinophaga</taxon>
    </lineage>
</organism>
<dbReference type="PANTHER" id="PTHR30273">
    <property type="entry name" value="PERIPLASMIC SIGNAL SENSOR AND SIGMA FACTOR ACTIVATOR FECR-RELATED"/>
    <property type="match status" value="1"/>
</dbReference>
<protein>
    <submittedName>
        <fullName evidence="3">FecR family protein</fullName>
    </submittedName>
</protein>
<reference evidence="3 4" key="1">
    <citation type="submission" date="2016-08" db="EMBL/GenBank/DDBJ databases">
        <authorList>
            <person name="Seilhamer J.J."/>
        </authorList>
    </citation>
    <scope>NUCLEOTIDE SEQUENCE [LARGE SCALE GENOMIC DNA]</scope>
    <source>
        <strain evidence="3 4">A37T2</strain>
    </source>
</reference>
<dbReference type="PANTHER" id="PTHR30273:SF2">
    <property type="entry name" value="PROTEIN FECR"/>
    <property type="match status" value="1"/>
</dbReference>
<accession>A0A1C4EPT6</accession>
<keyword evidence="4" id="KW-1185">Reference proteome</keyword>
<dbReference type="OrthoDB" id="1523735at2"/>
<proteinExistence type="predicted"/>
<feature type="domain" description="Protein FecR C-terminal" evidence="2">
    <location>
        <begin position="314"/>
        <end position="380"/>
    </location>
</feature>
<dbReference type="Pfam" id="PF16344">
    <property type="entry name" value="FecR_C"/>
    <property type="match status" value="1"/>
</dbReference>
<dbReference type="Proteomes" id="UP000242818">
    <property type="component" value="Unassembled WGS sequence"/>
</dbReference>
<evidence type="ECO:0000259" key="1">
    <source>
        <dbReference type="Pfam" id="PF04773"/>
    </source>
</evidence>
<dbReference type="GO" id="GO:0016989">
    <property type="term" value="F:sigma factor antagonist activity"/>
    <property type="evidence" value="ECO:0007669"/>
    <property type="project" value="TreeGrafter"/>
</dbReference>
<feature type="domain" description="FecR protein" evidence="1">
    <location>
        <begin position="168"/>
        <end position="263"/>
    </location>
</feature>
<dbReference type="InterPro" id="IPR032508">
    <property type="entry name" value="FecR_C"/>
</dbReference>
<dbReference type="InterPro" id="IPR012373">
    <property type="entry name" value="Ferrdict_sens_TM"/>
</dbReference>
<dbReference type="Gene3D" id="2.60.120.1440">
    <property type="match status" value="1"/>
</dbReference>
<evidence type="ECO:0000259" key="2">
    <source>
        <dbReference type="Pfam" id="PF16344"/>
    </source>
</evidence>
<dbReference type="EMBL" id="FMAR01000009">
    <property type="protein sequence ID" value="SCC45513.1"/>
    <property type="molecule type" value="Genomic_DNA"/>
</dbReference>
<dbReference type="Gene3D" id="3.55.50.30">
    <property type="match status" value="1"/>
</dbReference>
<evidence type="ECO:0000313" key="3">
    <source>
        <dbReference type="EMBL" id="SCC45513.1"/>
    </source>
</evidence>
<dbReference type="Pfam" id="PF04773">
    <property type="entry name" value="FecR"/>
    <property type="match status" value="1"/>
</dbReference>
<dbReference type="STRING" id="1335309.GA0116948_10993"/>